<dbReference type="InterPro" id="IPR050549">
    <property type="entry name" value="MFS_Trehalose_Transporter"/>
</dbReference>
<accession>A0ABD0S5D9</accession>
<dbReference type="AlphaFoldDB" id="A0ABD0S5D9"/>
<dbReference type="SUPFAM" id="SSF103473">
    <property type="entry name" value="MFS general substrate transporter"/>
    <property type="match status" value="1"/>
</dbReference>
<dbReference type="Gene3D" id="1.20.1250.20">
    <property type="entry name" value="MFS general substrate transporter like domains"/>
    <property type="match status" value="1"/>
</dbReference>
<dbReference type="Proteomes" id="UP001549921">
    <property type="component" value="Unassembled WGS sequence"/>
</dbReference>
<feature type="transmembrane region" description="Helical" evidence="5">
    <location>
        <begin position="376"/>
        <end position="401"/>
    </location>
</feature>
<dbReference type="InterPro" id="IPR036259">
    <property type="entry name" value="MFS_trans_sf"/>
</dbReference>
<evidence type="ECO:0000259" key="6">
    <source>
        <dbReference type="PROSITE" id="PS50850"/>
    </source>
</evidence>
<keyword evidence="3 5" id="KW-1133">Transmembrane helix</keyword>
<feature type="transmembrane region" description="Helical" evidence="5">
    <location>
        <begin position="105"/>
        <end position="122"/>
    </location>
</feature>
<evidence type="ECO:0000256" key="2">
    <source>
        <dbReference type="ARBA" id="ARBA00022692"/>
    </source>
</evidence>
<dbReference type="PROSITE" id="PS50850">
    <property type="entry name" value="MFS"/>
    <property type="match status" value="1"/>
</dbReference>
<dbReference type="Pfam" id="PF00083">
    <property type="entry name" value="Sugar_tr"/>
    <property type="match status" value="1"/>
</dbReference>
<keyword evidence="4 5" id="KW-0472">Membrane</keyword>
<feature type="transmembrane region" description="Helical" evidence="5">
    <location>
        <begin position="444"/>
        <end position="462"/>
    </location>
</feature>
<dbReference type="EMBL" id="JBEDNZ010000030">
    <property type="protein sequence ID" value="KAL0808896.1"/>
    <property type="molecule type" value="Genomic_DNA"/>
</dbReference>
<protein>
    <recommendedName>
        <fullName evidence="6">Major facilitator superfamily (MFS) profile domain-containing protein</fullName>
    </recommendedName>
</protein>
<dbReference type="InterPro" id="IPR020846">
    <property type="entry name" value="MFS_dom"/>
</dbReference>
<dbReference type="PANTHER" id="PTHR48021">
    <property type="match status" value="1"/>
</dbReference>
<evidence type="ECO:0000313" key="7">
    <source>
        <dbReference type="EMBL" id="KAL0808896.1"/>
    </source>
</evidence>
<dbReference type="PANTHER" id="PTHR48021:SF1">
    <property type="entry name" value="GH07001P-RELATED"/>
    <property type="match status" value="1"/>
</dbReference>
<evidence type="ECO:0000313" key="8">
    <source>
        <dbReference type="Proteomes" id="UP001549921"/>
    </source>
</evidence>
<evidence type="ECO:0000256" key="4">
    <source>
        <dbReference type="ARBA" id="ARBA00023136"/>
    </source>
</evidence>
<proteinExistence type="predicted"/>
<feature type="transmembrane region" description="Helical" evidence="5">
    <location>
        <begin position="273"/>
        <end position="291"/>
    </location>
</feature>
<gene>
    <name evidence="7" type="ORF">ABMA28_012565</name>
</gene>
<reference evidence="7 8" key="1">
    <citation type="submission" date="2024-06" db="EMBL/GenBank/DDBJ databases">
        <title>A chromosome-level genome assembly of beet webworm, Loxostege sticticalis.</title>
        <authorList>
            <person name="Zhang Y."/>
        </authorList>
    </citation>
    <scope>NUCLEOTIDE SEQUENCE [LARGE SCALE GENOMIC DNA]</scope>
    <source>
        <strain evidence="7">AQ028</strain>
        <tissue evidence="7">Male pupae</tissue>
    </source>
</reference>
<comment type="caution">
    <text evidence="7">The sequence shown here is derived from an EMBL/GenBank/DDBJ whole genome shotgun (WGS) entry which is preliminary data.</text>
</comment>
<feature type="transmembrane region" description="Helical" evidence="5">
    <location>
        <begin position="32"/>
        <end position="56"/>
    </location>
</feature>
<feature type="transmembrane region" description="Helical" evidence="5">
    <location>
        <begin position="343"/>
        <end position="364"/>
    </location>
</feature>
<dbReference type="GO" id="GO:0016020">
    <property type="term" value="C:membrane"/>
    <property type="evidence" value="ECO:0007669"/>
    <property type="project" value="UniProtKB-SubCell"/>
</dbReference>
<evidence type="ECO:0000256" key="3">
    <source>
        <dbReference type="ARBA" id="ARBA00022989"/>
    </source>
</evidence>
<feature type="domain" description="Major facilitator superfamily (MFS) profile" evidence="6">
    <location>
        <begin position="30"/>
        <end position="466"/>
    </location>
</feature>
<feature type="transmembrane region" description="Helical" evidence="5">
    <location>
        <begin position="128"/>
        <end position="151"/>
    </location>
</feature>
<feature type="transmembrane region" description="Helical" evidence="5">
    <location>
        <begin position="76"/>
        <end position="98"/>
    </location>
</feature>
<keyword evidence="2 5" id="KW-0812">Transmembrane</keyword>
<evidence type="ECO:0000256" key="1">
    <source>
        <dbReference type="ARBA" id="ARBA00004141"/>
    </source>
</evidence>
<evidence type="ECO:0000256" key="5">
    <source>
        <dbReference type="SAM" id="Phobius"/>
    </source>
</evidence>
<organism evidence="7 8">
    <name type="scientific">Loxostege sticticalis</name>
    <name type="common">Beet webworm moth</name>
    <dbReference type="NCBI Taxonomy" id="481309"/>
    <lineage>
        <taxon>Eukaryota</taxon>
        <taxon>Metazoa</taxon>
        <taxon>Ecdysozoa</taxon>
        <taxon>Arthropoda</taxon>
        <taxon>Hexapoda</taxon>
        <taxon>Insecta</taxon>
        <taxon>Pterygota</taxon>
        <taxon>Neoptera</taxon>
        <taxon>Endopterygota</taxon>
        <taxon>Lepidoptera</taxon>
        <taxon>Glossata</taxon>
        <taxon>Ditrysia</taxon>
        <taxon>Pyraloidea</taxon>
        <taxon>Crambidae</taxon>
        <taxon>Pyraustinae</taxon>
        <taxon>Loxostege</taxon>
    </lineage>
</organism>
<comment type="subcellular location">
    <subcellularLocation>
        <location evidence="1">Membrane</location>
        <topology evidence="1">Multi-pass membrane protein</topology>
    </subcellularLocation>
</comment>
<feature type="transmembrane region" description="Helical" evidence="5">
    <location>
        <begin position="311"/>
        <end position="331"/>
    </location>
</feature>
<sequence>MTNLHYTEVPTNEEVSKGNTKKTSWKPFLRQLFISSGIWTPYFSVGLCLGTPTVFVPQYRRAANSTDAVSVEMASWLSSVFGYASIPAAIFLTCLTSYIGRKKTFILVSLTMCVVSIGYYLSETPTHLLITEIVQGIPHAGSMTVSIIAMVEYTSPKYRGFMLTMKTANVFWAIWAANAIGTFTHWRYICVVIFINAAYSLTSFFWPESPTWLASQGRIEECRKAHRWLKGCDEDSERELERLIEYQIEDRKNKLMRRRNFKSLMEIVVDKPFYMPVILSALMMMVHQLSGKQVCILYALDILKKITKSESTAYTGMLILDGITVLCMYIGSFASKVMKRRTLLFGFGSISVFFLFLISLYLYLAHLCVISENSYITISLLAGFSIAIALGPLILSTSLYGELVSTKYKRESVIIVSLVFAILQATLLKVSPHIFKWFDMHGMFLFYGLSVSICLMILYKYLPETKDKTLQEIEKYFER</sequence>
<feature type="transmembrane region" description="Helical" evidence="5">
    <location>
        <begin position="413"/>
        <end position="432"/>
    </location>
</feature>
<dbReference type="InterPro" id="IPR005828">
    <property type="entry name" value="MFS_sugar_transport-like"/>
</dbReference>
<name>A0ABD0S5D9_LOXSC</name>